<keyword evidence="3" id="KW-1185">Reference proteome</keyword>
<gene>
    <name evidence="2" type="ORF">Dda_0569</name>
</gene>
<evidence type="ECO:0000313" key="3">
    <source>
        <dbReference type="Proteomes" id="UP001221413"/>
    </source>
</evidence>
<proteinExistence type="predicted"/>
<dbReference type="EMBL" id="JAQGDS010000001">
    <property type="protein sequence ID" value="KAJ6264423.1"/>
    <property type="molecule type" value="Genomic_DNA"/>
</dbReference>
<protein>
    <submittedName>
        <fullName evidence="2">26S proteasome regulatory subunit</fullName>
    </submittedName>
</protein>
<evidence type="ECO:0000256" key="1">
    <source>
        <dbReference type="SAM" id="MobiDB-lite"/>
    </source>
</evidence>
<comment type="caution">
    <text evidence="2">The sequence shown here is derived from an EMBL/GenBank/DDBJ whole genome shotgun (WGS) entry which is preliminary data.</text>
</comment>
<dbReference type="GO" id="GO:0000502">
    <property type="term" value="C:proteasome complex"/>
    <property type="evidence" value="ECO:0007669"/>
    <property type="project" value="UniProtKB-KW"/>
</dbReference>
<dbReference type="Proteomes" id="UP001221413">
    <property type="component" value="Unassembled WGS sequence"/>
</dbReference>
<sequence length="87" mass="9225">MGRPMEASIHDPSVGGQAATTASSAASSNGTSSREHILALMQRKEILEGEINALSAVLDTVSPPPIISGRPVRLDKIRVWNVVIHLN</sequence>
<feature type="compositionally biased region" description="Low complexity" evidence="1">
    <location>
        <begin position="13"/>
        <end position="32"/>
    </location>
</feature>
<evidence type="ECO:0000313" key="2">
    <source>
        <dbReference type="EMBL" id="KAJ6264423.1"/>
    </source>
</evidence>
<keyword evidence="2" id="KW-0647">Proteasome</keyword>
<feature type="region of interest" description="Disordered" evidence="1">
    <location>
        <begin position="1"/>
        <end position="33"/>
    </location>
</feature>
<organism evidence="2 3">
    <name type="scientific">Drechslerella dactyloides</name>
    <name type="common">Nematode-trapping fungus</name>
    <name type="synonym">Arthrobotrys dactyloides</name>
    <dbReference type="NCBI Taxonomy" id="74499"/>
    <lineage>
        <taxon>Eukaryota</taxon>
        <taxon>Fungi</taxon>
        <taxon>Dikarya</taxon>
        <taxon>Ascomycota</taxon>
        <taxon>Pezizomycotina</taxon>
        <taxon>Orbiliomycetes</taxon>
        <taxon>Orbiliales</taxon>
        <taxon>Orbiliaceae</taxon>
        <taxon>Drechslerella</taxon>
    </lineage>
</organism>
<reference evidence="2" key="1">
    <citation type="submission" date="2023-01" db="EMBL/GenBank/DDBJ databases">
        <title>The chitinases involved in constricting ring structure development in the nematode-trapping fungus Drechslerella dactyloides.</title>
        <authorList>
            <person name="Wang R."/>
            <person name="Zhang L."/>
            <person name="Tang P."/>
            <person name="Li S."/>
            <person name="Liang L."/>
        </authorList>
    </citation>
    <scope>NUCLEOTIDE SEQUENCE</scope>
    <source>
        <strain evidence="2">YMF1.00031</strain>
    </source>
</reference>
<accession>A0AAD6J4Q8</accession>
<name>A0AAD6J4Q8_DREDA</name>
<dbReference type="AlphaFoldDB" id="A0AAD6J4Q8"/>